<proteinExistence type="predicted"/>
<feature type="compositionally biased region" description="Basic and acidic residues" evidence="1">
    <location>
        <begin position="121"/>
        <end position="130"/>
    </location>
</feature>
<evidence type="ECO:0000313" key="2">
    <source>
        <dbReference type="EMBL" id="CAI8048053.1"/>
    </source>
</evidence>
<feature type="compositionally biased region" description="Low complexity" evidence="1">
    <location>
        <begin position="29"/>
        <end position="44"/>
    </location>
</feature>
<gene>
    <name evidence="2" type="ORF">GBAR_LOCUS26546</name>
</gene>
<feature type="region of interest" description="Disordered" evidence="1">
    <location>
        <begin position="105"/>
        <end position="131"/>
    </location>
</feature>
<keyword evidence="3" id="KW-1185">Reference proteome</keyword>
<accession>A0AA35X7A4</accession>
<reference evidence="2" key="1">
    <citation type="submission" date="2023-03" db="EMBL/GenBank/DDBJ databases">
        <authorList>
            <person name="Steffen K."/>
            <person name="Cardenas P."/>
        </authorList>
    </citation>
    <scope>NUCLEOTIDE SEQUENCE</scope>
</reference>
<feature type="region of interest" description="Disordered" evidence="1">
    <location>
        <begin position="1"/>
        <end position="63"/>
    </location>
</feature>
<evidence type="ECO:0000313" key="3">
    <source>
        <dbReference type="Proteomes" id="UP001174909"/>
    </source>
</evidence>
<comment type="caution">
    <text evidence="2">The sequence shown here is derived from an EMBL/GenBank/DDBJ whole genome shotgun (WGS) entry which is preliminary data.</text>
</comment>
<dbReference type="AlphaFoldDB" id="A0AA35X7A4"/>
<dbReference type="Proteomes" id="UP001174909">
    <property type="component" value="Unassembled WGS sequence"/>
</dbReference>
<feature type="compositionally biased region" description="Polar residues" evidence="1">
    <location>
        <begin position="105"/>
        <end position="115"/>
    </location>
</feature>
<sequence length="269" mass="29649">SSTIVGAEASQWVHDAQEDPTTYTPPGSPIASSSPLSSSLPSGSTTECPKPAAPKHLKRRRPCPVPECNGALHLNMWNHIFQTHKAKGKYSMDELRKFMEISKLQNPRTRTSTKQAPGPIEKTETVKQEEDGSVTITRVDIKPKSSGRERFGSGTKNWSKFDEDTPVLKRFSSYLQSVEGGTKNPKAAQQEVVDLSKFLYLADEKECDINHVTTMSHIVDYLNKLRQSGVGPSGQVTKLTTILDATKMIISRVPDDGGNEKTKELVVRA</sequence>
<dbReference type="EMBL" id="CASHTH010003694">
    <property type="protein sequence ID" value="CAI8048053.1"/>
    <property type="molecule type" value="Genomic_DNA"/>
</dbReference>
<protein>
    <submittedName>
        <fullName evidence="2">Uncharacterized protein</fullName>
    </submittedName>
</protein>
<evidence type="ECO:0000256" key="1">
    <source>
        <dbReference type="SAM" id="MobiDB-lite"/>
    </source>
</evidence>
<name>A0AA35X7A4_GEOBA</name>
<feature type="compositionally biased region" description="Basic residues" evidence="1">
    <location>
        <begin position="53"/>
        <end position="62"/>
    </location>
</feature>
<feature type="non-terminal residue" evidence="2">
    <location>
        <position position="1"/>
    </location>
</feature>
<feature type="non-terminal residue" evidence="2">
    <location>
        <position position="269"/>
    </location>
</feature>
<organism evidence="2 3">
    <name type="scientific">Geodia barretti</name>
    <name type="common">Barrett's horny sponge</name>
    <dbReference type="NCBI Taxonomy" id="519541"/>
    <lineage>
        <taxon>Eukaryota</taxon>
        <taxon>Metazoa</taxon>
        <taxon>Porifera</taxon>
        <taxon>Demospongiae</taxon>
        <taxon>Heteroscleromorpha</taxon>
        <taxon>Tetractinellida</taxon>
        <taxon>Astrophorina</taxon>
        <taxon>Geodiidae</taxon>
        <taxon>Geodia</taxon>
    </lineage>
</organism>